<evidence type="ECO:0000313" key="2">
    <source>
        <dbReference type="Proteomes" id="UP000198828"/>
    </source>
</evidence>
<sequence>MLTYADIKSDLCVHCGACCKIFIPVKCDERYLNFIKSIGIPYIQDSPNTIRIVWGNCPKLEIIENNDEKKYLCTIYEERPQLCRDFNCIAWAKVSNTYEKSDLVRHAEKTFYKISRKQQV</sequence>
<dbReference type="OrthoDB" id="9810361at2"/>
<evidence type="ECO:0000313" key="1">
    <source>
        <dbReference type="EMBL" id="SDW63999.1"/>
    </source>
</evidence>
<protein>
    <submittedName>
        <fullName evidence="1">Putative zinc-or iron-chelating domain-containing protein</fullName>
    </submittedName>
</protein>
<dbReference type="Proteomes" id="UP000198828">
    <property type="component" value="Unassembled WGS sequence"/>
</dbReference>
<reference evidence="1 2" key="1">
    <citation type="submission" date="2016-10" db="EMBL/GenBank/DDBJ databases">
        <authorList>
            <person name="de Groot N.N."/>
        </authorList>
    </citation>
    <scope>NUCLEOTIDE SEQUENCE [LARGE SCALE GENOMIC DNA]</scope>
    <source>
        <strain evidence="1 2">DSM 23310</strain>
    </source>
</reference>
<dbReference type="RefSeq" id="WP_093751475.1">
    <property type="nucleotide sequence ID" value="NZ_BSYN01000004.1"/>
</dbReference>
<proteinExistence type="predicted"/>
<accession>A0A1H2V7Z1</accession>
<dbReference type="EMBL" id="FNNG01000003">
    <property type="protein sequence ID" value="SDW63999.1"/>
    <property type="molecule type" value="Genomic_DNA"/>
</dbReference>
<dbReference type="InterPro" id="IPR005358">
    <property type="entry name" value="Puta_zinc/iron-chelating_dom"/>
</dbReference>
<organism evidence="1 2">
    <name type="scientific">Tepidimicrobium xylanilyticum</name>
    <dbReference type="NCBI Taxonomy" id="1123352"/>
    <lineage>
        <taxon>Bacteria</taxon>
        <taxon>Bacillati</taxon>
        <taxon>Bacillota</taxon>
        <taxon>Tissierellia</taxon>
        <taxon>Tissierellales</taxon>
        <taxon>Tepidimicrobiaceae</taxon>
        <taxon>Tepidimicrobium</taxon>
    </lineage>
</organism>
<gene>
    <name evidence="1" type="ORF">SAMN05660923_01034</name>
</gene>
<name>A0A1H2V7Z1_9FIRM</name>
<keyword evidence="2" id="KW-1185">Reference proteome</keyword>
<dbReference type="Pfam" id="PF03692">
    <property type="entry name" value="CxxCxxCC"/>
    <property type="match status" value="1"/>
</dbReference>
<dbReference type="AlphaFoldDB" id="A0A1H2V7Z1"/>